<dbReference type="EMBL" id="FNCJ01000037">
    <property type="protein sequence ID" value="SDI83609.1"/>
    <property type="molecule type" value="Genomic_DNA"/>
</dbReference>
<organism evidence="2 3">
    <name type="scientific">Paraburkholderia phenazinium</name>
    <dbReference type="NCBI Taxonomy" id="60549"/>
    <lineage>
        <taxon>Bacteria</taxon>
        <taxon>Pseudomonadati</taxon>
        <taxon>Pseudomonadota</taxon>
        <taxon>Betaproteobacteria</taxon>
        <taxon>Burkholderiales</taxon>
        <taxon>Burkholderiaceae</taxon>
        <taxon>Paraburkholderia</taxon>
    </lineage>
</organism>
<dbReference type="AlphaFoldDB" id="A0A1G8NTM9"/>
<feature type="compositionally biased region" description="Polar residues" evidence="1">
    <location>
        <begin position="120"/>
        <end position="131"/>
    </location>
</feature>
<dbReference type="RefSeq" id="WP_090695948.1">
    <property type="nucleotide sequence ID" value="NZ_FNCJ01000037.1"/>
</dbReference>
<dbReference type="Proteomes" id="UP000199706">
    <property type="component" value="Unassembled WGS sequence"/>
</dbReference>
<evidence type="ECO:0000313" key="3">
    <source>
        <dbReference type="Proteomes" id="UP000199706"/>
    </source>
</evidence>
<accession>A0A1G8NTM9</accession>
<feature type="region of interest" description="Disordered" evidence="1">
    <location>
        <begin position="91"/>
        <end position="154"/>
    </location>
</feature>
<name>A0A1G8NTM9_9BURK</name>
<proteinExistence type="predicted"/>
<gene>
    <name evidence="2" type="ORF">SAMN05216466_13725</name>
</gene>
<reference evidence="2 3" key="1">
    <citation type="submission" date="2016-10" db="EMBL/GenBank/DDBJ databases">
        <authorList>
            <person name="de Groot N.N."/>
        </authorList>
    </citation>
    <scope>NUCLEOTIDE SEQUENCE [LARGE SCALE GENOMIC DNA]</scope>
    <source>
        <strain evidence="2 3">LMG 2247</strain>
    </source>
</reference>
<evidence type="ECO:0000313" key="2">
    <source>
        <dbReference type="EMBL" id="SDI83609.1"/>
    </source>
</evidence>
<feature type="compositionally biased region" description="Polar residues" evidence="1">
    <location>
        <begin position="91"/>
        <end position="106"/>
    </location>
</feature>
<evidence type="ECO:0000256" key="1">
    <source>
        <dbReference type="SAM" id="MobiDB-lite"/>
    </source>
</evidence>
<sequence>MDDFNKAGLFQFVDMITSKGLVNVNTGNSWKAAVKKLLGDIANDEDVRKIDVRSQVLRYNNQHPGELSPDSLKAYEKRVAAAIQQYVSYKTDPSNYKSPSRGLTNGKSEKQEQRKKLTVNLGQATGASTAVATPEQPKPEVEHGAPKTIGGTSTGANLALPFPLRPGHLAQVVIPIDMTKDEADRLCAFIQTLAQAKA</sequence>
<protein>
    <submittedName>
        <fullName evidence="2">Uncharacterized protein</fullName>
    </submittedName>
</protein>
<dbReference type="OrthoDB" id="9823945at2"/>